<evidence type="ECO:0000256" key="1">
    <source>
        <dbReference type="ARBA" id="ARBA00022553"/>
    </source>
</evidence>
<dbReference type="PANTHER" id="PTHR44591">
    <property type="entry name" value="STRESS RESPONSE REGULATOR PROTEIN 1"/>
    <property type="match status" value="1"/>
</dbReference>
<evidence type="ECO:0000259" key="3">
    <source>
        <dbReference type="PROSITE" id="PS50110"/>
    </source>
</evidence>
<dbReference type="GO" id="GO:0000160">
    <property type="term" value="P:phosphorelay signal transduction system"/>
    <property type="evidence" value="ECO:0007669"/>
    <property type="project" value="InterPro"/>
</dbReference>
<dbReference type="RefSeq" id="WP_272420126.1">
    <property type="nucleotide sequence ID" value="NZ_JAGTJJ010000004.1"/>
</dbReference>
<organism evidence="4 5">
    <name type="scientific">Polyangium jinanense</name>
    <dbReference type="NCBI Taxonomy" id="2829994"/>
    <lineage>
        <taxon>Bacteria</taxon>
        <taxon>Pseudomonadati</taxon>
        <taxon>Myxococcota</taxon>
        <taxon>Polyangia</taxon>
        <taxon>Polyangiales</taxon>
        <taxon>Polyangiaceae</taxon>
        <taxon>Polyangium</taxon>
    </lineage>
</organism>
<dbReference type="AlphaFoldDB" id="A0A9X3WZX5"/>
<dbReference type="InterPro" id="IPR011006">
    <property type="entry name" value="CheY-like_superfamily"/>
</dbReference>
<dbReference type="InterPro" id="IPR050595">
    <property type="entry name" value="Bact_response_regulator"/>
</dbReference>
<dbReference type="PROSITE" id="PS50110">
    <property type="entry name" value="RESPONSE_REGULATORY"/>
    <property type="match status" value="1"/>
</dbReference>
<accession>A0A9X3WZX5</accession>
<dbReference type="Proteomes" id="UP001151081">
    <property type="component" value="Unassembled WGS sequence"/>
</dbReference>
<reference evidence="4 5" key="1">
    <citation type="submission" date="2021-04" db="EMBL/GenBank/DDBJ databases">
        <title>Genome analysis of Polyangium sp.</title>
        <authorList>
            <person name="Li Y."/>
            <person name="Wang J."/>
        </authorList>
    </citation>
    <scope>NUCLEOTIDE SEQUENCE [LARGE SCALE GENOMIC DNA]</scope>
    <source>
        <strain evidence="4 5">SDU14</strain>
    </source>
</reference>
<evidence type="ECO:0000313" key="4">
    <source>
        <dbReference type="EMBL" id="MDC3981194.1"/>
    </source>
</evidence>
<feature type="domain" description="Response regulatory" evidence="3">
    <location>
        <begin position="10"/>
        <end position="125"/>
    </location>
</feature>
<comment type="caution">
    <text evidence="4">The sequence shown here is derived from an EMBL/GenBank/DDBJ whole genome shotgun (WGS) entry which is preliminary data.</text>
</comment>
<evidence type="ECO:0000256" key="2">
    <source>
        <dbReference type="PROSITE-ProRule" id="PRU00169"/>
    </source>
</evidence>
<gene>
    <name evidence="4" type="ORF">KEG57_11840</name>
</gene>
<dbReference type="PANTHER" id="PTHR44591:SF23">
    <property type="entry name" value="CHEY SUBFAMILY"/>
    <property type="match status" value="1"/>
</dbReference>
<proteinExistence type="predicted"/>
<keyword evidence="1 2" id="KW-0597">Phosphoprotein</keyword>
<keyword evidence="5" id="KW-1185">Reference proteome</keyword>
<name>A0A9X3WZX5_9BACT</name>
<dbReference type="EMBL" id="JAGTJJ010000004">
    <property type="protein sequence ID" value="MDC3981194.1"/>
    <property type="molecule type" value="Genomic_DNA"/>
</dbReference>
<sequence>MGTIEQGSRGVLIVEDDPDIRETIAQILEEEGYEVRGASNGKQALDLLREGARPQLILLDLMMPILDGWGFRAEQRSDPRIADIPVIVISADGNLRQQATKIAANGYLRKPVGIETLLSTVARYLKP</sequence>
<evidence type="ECO:0000313" key="5">
    <source>
        <dbReference type="Proteomes" id="UP001151081"/>
    </source>
</evidence>
<dbReference type="SUPFAM" id="SSF52172">
    <property type="entry name" value="CheY-like"/>
    <property type="match status" value="1"/>
</dbReference>
<dbReference type="Gene3D" id="3.40.50.2300">
    <property type="match status" value="1"/>
</dbReference>
<protein>
    <submittedName>
        <fullName evidence="4">Response regulator</fullName>
    </submittedName>
</protein>
<feature type="modified residue" description="4-aspartylphosphate" evidence="2">
    <location>
        <position position="60"/>
    </location>
</feature>
<dbReference type="Pfam" id="PF00072">
    <property type="entry name" value="Response_reg"/>
    <property type="match status" value="1"/>
</dbReference>
<dbReference type="InterPro" id="IPR001789">
    <property type="entry name" value="Sig_transdc_resp-reg_receiver"/>
</dbReference>
<dbReference type="SMART" id="SM00448">
    <property type="entry name" value="REC"/>
    <property type="match status" value="1"/>
</dbReference>